<reference evidence="3 4" key="1">
    <citation type="journal article" date="2015" name="Appl. Environ. Microbiol.">
        <title>Lactococcal 949 group phages recognize a carbohydrate receptor on the host cell surface.</title>
        <authorList>
            <person name="Mahony J."/>
            <person name="Randazzo W."/>
            <person name="Neve H."/>
            <person name="Settanni L."/>
            <person name="van Sinderen D."/>
        </authorList>
    </citation>
    <scope>NUCLEOTIDE SEQUENCE [LARGE SCALE GENOMIC DNA]</scope>
    <source>
        <strain evidence="3">WRP3</strain>
    </source>
</reference>
<dbReference type="EMBL" id="KM677185">
    <property type="protein sequence ID" value="AIX12661.1"/>
    <property type="molecule type" value="Genomic_DNA"/>
</dbReference>
<keyword evidence="2" id="KW-0812">Transmembrane</keyword>
<feature type="transmembrane region" description="Helical" evidence="2">
    <location>
        <begin position="6"/>
        <end position="23"/>
    </location>
</feature>
<feature type="coiled-coil region" evidence="1">
    <location>
        <begin position="51"/>
        <end position="117"/>
    </location>
</feature>
<protein>
    <submittedName>
        <fullName evidence="3">Uncharacterized protein</fullName>
    </submittedName>
</protein>
<sequence>MKLIDILQWAGGAGGVALLGLLFNQFNSRKTAEHGLIDKMTAQINLSDERYNHLVERVDKIEKENEILKNDNMTIRYDKTQIIAEKDRMEKELADKIEILTKENRYLKKRIKELESQLKENGGSA</sequence>
<keyword evidence="1" id="KW-0175">Coiled coil</keyword>
<keyword evidence="2" id="KW-1133">Transmembrane helix</keyword>
<keyword evidence="2" id="KW-0472">Membrane</keyword>
<accession>A0A0D3MT92</accession>
<dbReference type="OrthoDB" id="17578at10239"/>
<evidence type="ECO:0000256" key="2">
    <source>
        <dbReference type="SAM" id="Phobius"/>
    </source>
</evidence>
<dbReference type="Proteomes" id="UP000032686">
    <property type="component" value="Segment"/>
</dbReference>
<evidence type="ECO:0000256" key="1">
    <source>
        <dbReference type="SAM" id="Coils"/>
    </source>
</evidence>
<name>A0A0D3MT92_9CAUD</name>
<evidence type="ECO:0000313" key="4">
    <source>
        <dbReference type="Proteomes" id="UP000032686"/>
    </source>
</evidence>
<dbReference type="KEGG" id="vg:24722424"/>
<proteinExistence type="predicted"/>
<organism evidence="3 4">
    <name type="scientific">Lactococcus phage WRP3</name>
    <dbReference type="NCBI Taxonomy" id="1560313"/>
    <lineage>
        <taxon>Viruses</taxon>
        <taxon>Duplodnaviria</taxon>
        <taxon>Heunggongvirae</taxon>
        <taxon>Uroviricota</taxon>
        <taxon>Caudoviricetes</taxon>
        <taxon>Audreyjarvisvirus</taxon>
        <taxon>Audreyjarvisvirus WRP3</taxon>
    </lineage>
</organism>
<evidence type="ECO:0000313" key="3">
    <source>
        <dbReference type="EMBL" id="AIX12661.1"/>
    </source>
</evidence>
<dbReference type="GeneID" id="24722424"/>
<dbReference type="RefSeq" id="YP_009147815.1">
    <property type="nucleotide sequence ID" value="NC_027341.1"/>
</dbReference>
<gene>
    <name evidence="3" type="ORF">WRP3_158</name>
</gene>
<keyword evidence="4" id="KW-1185">Reference proteome</keyword>